<evidence type="ECO:0000256" key="7">
    <source>
        <dbReference type="ARBA" id="ARBA00022840"/>
    </source>
</evidence>
<comment type="caution">
    <text evidence="11">The sequence shown here is derived from an EMBL/GenBank/DDBJ whole genome shotgun (WGS) entry which is preliminary data.</text>
</comment>
<evidence type="ECO:0000313" key="12">
    <source>
        <dbReference type="Proteomes" id="UP000580474"/>
    </source>
</evidence>
<dbReference type="Gene3D" id="3.30.565.10">
    <property type="entry name" value="Histidine kinase-like ATPase, C-terminal domain"/>
    <property type="match status" value="1"/>
</dbReference>
<evidence type="ECO:0000256" key="6">
    <source>
        <dbReference type="ARBA" id="ARBA00022777"/>
    </source>
</evidence>
<dbReference type="Pfam" id="PF07730">
    <property type="entry name" value="HisKA_3"/>
    <property type="match status" value="1"/>
</dbReference>
<keyword evidence="4" id="KW-0808">Transferase</keyword>
<evidence type="ECO:0000256" key="5">
    <source>
        <dbReference type="ARBA" id="ARBA00022741"/>
    </source>
</evidence>
<accession>A0A840NJN2</accession>
<dbReference type="EC" id="2.7.13.3" evidence="2"/>
<reference evidence="11 12" key="1">
    <citation type="submission" date="2020-08" db="EMBL/GenBank/DDBJ databases">
        <title>Sequencing the genomes of 1000 actinobacteria strains.</title>
        <authorList>
            <person name="Klenk H.-P."/>
        </authorList>
    </citation>
    <scope>NUCLEOTIDE SEQUENCE [LARGE SCALE GENOMIC DNA]</scope>
    <source>
        <strain evidence="11 12">DSM 45582</strain>
    </source>
</reference>
<dbReference type="CDD" id="cd16917">
    <property type="entry name" value="HATPase_UhpB-NarQ-NarX-like"/>
    <property type="match status" value="1"/>
</dbReference>
<evidence type="ECO:0000256" key="4">
    <source>
        <dbReference type="ARBA" id="ARBA00022679"/>
    </source>
</evidence>
<evidence type="ECO:0000256" key="1">
    <source>
        <dbReference type="ARBA" id="ARBA00000085"/>
    </source>
</evidence>
<proteinExistence type="predicted"/>
<feature type="domain" description="Signal transduction histidine kinase subgroup 3 dimerisation and phosphoacceptor" evidence="10">
    <location>
        <begin position="185"/>
        <end position="249"/>
    </location>
</feature>
<organism evidence="11 12">
    <name type="scientific">Saccharopolyspora gloriosae</name>
    <dbReference type="NCBI Taxonomy" id="455344"/>
    <lineage>
        <taxon>Bacteria</taxon>
        <taxon>Bacillati</taxon>
        <taxon>Actinomycetota</taxon>
        <taxon>Actinomycetes</taxon>
        <taxon>Pseudonocardiales</taxon>
        <taxon>Pseudonocardiaceae</taxon>
        <taxon>Saccharopolyspora</taxon>
    </lineage>
</organism>
<keyword evidence="12" id="KW-1185">Reference proteome</keyword>
<dbReference type="GO" id="GO:0000155">
    <property type="term" value="F:phosphorelay sensor kinase activity"/>
    <property type="evidence" value="ECO:0007669"/>
    <property type="project" value="InterPro"/>
</dbReference>
<dbReference type="SUPFAM" id="SSF55874">
    <property type="entry name" value="ATPase domain of HSP90 chaperone/DNA topoisomerase II/histidine kinase"/>
    <property type="match status" value="1"/>
</dbReference>
<protein>
    <recommendedName>
        <fullName evidence="2">histidine kinase</fullName>
        <ecNumber evidence="2">2.7.13.3</ecNumber>
    </recommendedName>
</protein>
<dbReference type="AlphaFoldDB" id="A0A840NJN2"/>
<dbReference type="RefSeq" id="WP_184478158.1">
    <property type="nucleotide sequence ID" value="NZ_JACHIV010000001.1"/>
</dbReference>
<dbReference type="Proteomes" id="UP000580474">
    <property type="component" value="Unassembled WGS sequence"/>
</dbReference>
<dbReference type="PANTHER" id="PTHR24421:SF10">
    <property type="entry name" value="NITRATE_NITRITE SENSOR PROTEIN NARQ"/>
    <property type="match status" value="1"/>
</dbReference>
<evidence type="ECO:0000256" key="2">
    <source>
        <dbReference type="ARBA" id="ARBA00012438"/>
    </source>
</evidence>
<evidence type="ECO:0000256" key="9">
    <source>
        <dbReference type="SAM" id="Phobius"/>
    </source>
</evidence>
<gene>
    <name evidence="11" type="ORF">BJ969_001565</name>
</gene>
<feature type="transmembrane region" description="Helical" evidence="9">
    <location>
        <begin position="16"/>
        <end position="37"/>
    </location>
</feature>
<feature type="transmembrane region" description="Helical" evidence="9">
    <location>
        <begin position="43"/>
        <end position="63"/>
    </location>
</feature>
<keyword evidence="9" id="KW-0472">Membrane</keyword>
<dbReference type="GO" id="GO:0046983">
    <property type="term" value="F:protein dimerization activity"/>
    <property type="evidence" value="ECO:0007669"/>
    <property type="project" value="InterPro"/>
</dbReference>
<feature type="transmembrane region" description="Helical" evidence="9">
    <location>
        <begin position="130"/>
        <end position="152"/>
    </location>
</feature>
<dbReference type="EMBL" id="JACHIV010000001">
    <property type="protein sequence ID" value="MBB5068477.1"/>
    <property type="molecule type" value="Genomic_DNA"/>
</dbReference>
<evidence type="ECO:0000313" key="11">
    <source>
        <dbReference type="EMBL" id="MBB5068477.1"/>
    </source>
</evidence>
<dbReference type="InterPro" id="IPR011712">
    <property type="entry name" value="Sig_transdc_His_kin_sub3_dim/P"/>
</dbReference>
<feature type="transmembrane region" description="Helical" evidence="9">
    <location>
        <begin position="70"/>
        <end position="99"/>
    </location>
</feature>
<keyword evidence="9" id="KW-1133">Transmembrane helix</keyword>
<keyword evidence="5" id="KW-0547">Nucleotide-binding</keyword>
<dbReference type="GO" id="GO:0005524">
    <property type="term" value="F:ATP binding"/>
    <property type="evidence" value="ECO:0007669"/>
    <property type="project" value="UniProtKB-KW"/>
</dbReference>
<evidence type="ECO:0000259" key="10">
    <source>
        <dbReference type="Pfam" id="PF07730"/>
    </source>
</evidence>
<dbReference type="PANTHER" id="PTHR24421">
    <property type="entry name" value="NITRATE/NITRITE SENSOR PROTEIN NARX-RELATED"/>
    <property type="match status" value="1"/>
</dbReference>
<keyword evidence="7" id="KW-0067">ATP-binding</keyword>
<keyword evidence="9" id="KW-0812">Transmembrane</keyword>
<dbReference type="Gene3D" id="1.20.5.1930">
    <property type="match status" value="1"/>
</dbReference>
<evidence type="ECO:0000256" key="8">
    <source>
        <dbReference type="ARBA" id="ARBA00023012"/>
    </source>
</evidence>
<keyword evidence="8" id="KW-0902">Two-component regulatory system</keyword>
<name>A0A840NJN2_9PSEU</name>
<keyword evidence="3" id="KW-0597">Phosphoprotein</keyword>
<sequence length="387" mass="41059">MDGTAGDRRGALRNRIVDGGLVVLTALVGFLPAVNWWEAPPTMPLWALHLDYAIGALGCLALWWRRRFPLVLAIVLVLLSTVSLFVSAASLAALFTVAVHRSARATAVLAVGNLLSFGAFLLVRPEPTTSLSMLIALQVTIIICVAVSGLLVRSRRQLIASLRERAAAAEVAARLRAERSQHEAREALAREMHDVLGHRLSLLSVHAGALTYHRGASDEEIARASEVVRENAHRALQDLREVIGVLRAPVGELPLPNVADVVELIDESERAGTPVDVQDACGATTGGLPLPATVGRTLYRFVQEGLTNARKHAPGAPLVLRITGELGDHVAAELINEPPPAPSTRPLGSGEGLRGLGERAALVGGRLDHGPTASGGWRVGVWLPCPA</sequence>
<dbReference type="InterPro" id="IPR036890">
    <property type="entry name" value="HATPase_C_sf"/>
</dbReference>
<keyword evidence="6 11" id="KW-0418">Kinase</keyword>
<comment type="catalytic activity">
    <reaction evidence="1">
        <text>ATP + protein L-histidine = ADP + protein N-phospho-L-histidine.</text>
        <dbReference type="EC" id="2.7.13.3"/>
    </reaction>
</comment>
<dbReference type="GO" id="GO:0016020">
    <property type="term" value="C:membrane"/>
    <property type="evidence" value="ECO:0007669"/>
    <property type="project" value="InterPro"/>
</dbReference>
<feature type="transmembrane region" description="Helical" evidence="9">
    <location>
        <begin position="105"/>
        <end position="123"/>
    </location>
</feature>
<evidence type="ECO:0000256" key="3">
    <source>
        <dbReference type="ARBA" id="ARBA00022553"/>
    </source>
</evidence>
<dbReference type="InterPro" id="IPR050482">
    <property type="entry name" value="Sensor_HK_TwoCompSys"/>
</dbReference>